<evidence type="ECO:0000259" key="2">
    <source>
        <dbReference type="Pfam" id="PF08044"/>
    </source>
</evidence>
<feature type="domain" description="DUF1707" evidence="2">
    <location>
        <begin position="13"/>
        <end position="64"/>
    </location>
</feature>
<feature type="region of interest" description="Disordered" evidence="1">
    <location>
        <begin position="163"/>
        <end position="187"/>
    </location>
</feature>
<dbReference type="Proteomes" id="UP000501058">
    <property type="component" value="Chromosome"/>
</dbReference>
<dbReference type="EMBL" id="CP049865">
    <property type="protein sequence ID" value="QIK73361.1"/>
    <property type="molecule type" value="Genomic_DNA"/>
</dbReference>
<organism evidence="3 4">
    <name type="scientific">Propioniciclava coleopterorum</name>
    <dbReference type="NCBI Taxonomy" id="2714937"/>
    <lineage>
        <taxon>Bacteria</taxon>
        <taxon>Bacillati</taxon>
        <taxon>Actinomycetota</taxon>
        <taxon>Actinomycetes</taxon>
        <taxon>Propionibacteriales</taxon>
        <taxon>Propionibacteriaceae</taxon>
        <taxon>Propioniciclava</taxon>
    </lineage>
</organism>
<dbReference type="PANTHER" id="PTHR40763:SF5">
    <property type="entry name" value="MEMBRANE PROTEIN"/>
    <property type="match status" value="1"/>
</dbReference>
<dbReference type="RefSeq" id="WP_166234430.1">
    <property type="nucleotide sequence ID" value="NZ_CP049865.1"/>
</dbReference>
<protein>
    <submittedName>
        <fullName evidence="3">DUF1707 domain-containing protein</fullName>
    </submittedName>
</protein>
<feature type="compositionally biased region" description="Polar residues" evidence="1">
    <location>
        <begin position="163"/>
        <end position="179"/>
    </location>
</feature>
<dbReference type="InterPro" id="IPR012551">
    <property type="entry name" value="DUF1707_SHOCT-like"/>
</dbReference>
<evidence type="ECO:0000313" key="4">
    <source>
        <dbReference type="Proteomes" id="UP000501058"/>
    </source>
</evidence>
<accession>A0A6G7Y9P8</accession>
<sequence>METHEPALPDGHLRVTPAQREHALARLREAAADQRIRFEELEARTASVLEAVTRDDLAAPLYDLVPTADLPGATGEVALGDGPGLTWERPLVLRAEHWWRTVKIAGAWEVPPFLEVNASRGPILLDFQRAVALAPVIDVVVNASWLGSVTIVVPRGWGVDATQATGASTPRSPARSTPARTPATPAW</sequence>
<gene>
    <name evidence="3" type="ORF">G7070_15180</name>
</gene>
<evidence type="ECO:0000313" key="3">
    <source>
        <dbReference type="EMBL" id="QIK73361.1"/>
    </source>
</evidence>
<keyword evidence="4" id="KW-1185">Reference proteome</keyword>
<proteinExistence type="predicted"/>
<dbReference type="AlphaFoldDB" id="A0A6G7Y9P8"/>
<dbReference type="Pfam" id="PF08044">
    <property type="entry name" value="DUF1707"/>
    <property type="match status" value="1"/>
</dbReference>
<reference evidence="3 4" key="1">
    <citation type="submission" date="2020-03" db="EMBL/GenBank/DDBJ databases">
        <title>Propioniciclava sp. nov., isolated from Hydrophilus acuminatus.</title>
        <authorList>
            <person name="Hyun D.-W."/>
            <person name="Bae J.-W."/>
        </authorList>
    </citation>
    <scope>NUCLEOTIDE SEQUENCE [LARGE SCALE GENOMIC DNA]</scope>
    <source>
        <strain evidence="3 4">HDW11</strain>
    </source>
</reference>
<evidence type="ECO:0000256" key="1">
    <source>
        <dbReference type="SAM" id="MobiDB-lite"/>
    </source>
</evidence>
<dbReference type="PANTHER" id="PTHR40763">
    <property type="entry name" value="MEMBRANE PROTEIN-RELATED"/>
    <property type="match status" value="1"/>
</dbReference>
<dbReference type="KEGG" id="prv:G7070_15180"/>
<name>A0A6G7Y9P8_9ACTN</name>